<dbReference type="RefSeq" id="WP_088386102.1">
    <property type="nucleotide sequence ID" value="NZ_NIOF01000007.1"/>
</dbReference>
<sequence length="109" mass="12053">MEILFKDKRLRETCEKAAVARKTLGDIGARKLQSRLADLCAASRVGDLTAGNPHPLKGDRDGQFAVDLHGGWRLVFTSANDPVPRRDDASIEWCAVTIVCIEFIGDYHD</sequence>
<dbReference type="InterPro" id="IPR035093">
    <property type="entry name" value="RelE/ParE_toxin_dom_sf"/>
</dbReference>
<proteinExistence type="predicted"/>
<comment type="caution">
    <text evidence="1">The sequence shown here is derived from an EMBL/GenBank/DDBJ whole genome shotgun (WGS) entry which is preliminary data.</text>
</comment>
<evidence type="ECO:0000313" key="2">
    <source>
        <dbReference type="Proteomes" id="UP000197468"/>
    </source>
</evidence>
<dbReference type="OrthoDB" id="9801102at2"/>
<reference evidence="1 2" key="1">
    <citation type="journal article" date="2008" name="Int. J. Syst. Evol. Microbiol.">
        <title>Description of Roseateles aquatilis sp. nov. and Roseateles terrae sp. nov., in the class Betaproteobacteria, and emended description of the genus Roseateles.</title>
        <authorList>
            <person name="Gomila M."/>
            <person name="Bowien B."/>
            <person name="Falsen E."/>
            <person name="Moore E.R."/>
            <person name="Lalucat J."/>
        </authorList>
    </citation>
    <scope>NUCLEOTIDE SEQUENCE [LARGE SCALE GENOMIC DNA]</scope>
    <source>
        <strain evidence="1 2">CCUG 48205</strain>
    </source>
</reference>
<organism evidence="1 2">
    <name type="scientific">Roseateles aquatilis</name>
    <dbReference type="NCBI Taxonomy" id="431061"/>
    <lineage>
        <taxon>Bacteria</taxon>
        <taxon>Pseudomonadati</taxon>
        <taxon>Pseudomonadota</taxon>
        <taxon>Betaproteobacteria</taxon>
        <taxon>Burkholderiales</taxon>
        <taxon>Sphaerotilaceae</taxon>
        <taxon>Roseateles</taxon>
    </lineage>
</organism>
<dbReference type="Proteomes" id="UP000197468">
    <property type="component" value="Unassembled WGS sequence"/>
</dbReference>
<evidence type="ECO:0000313" key="1">
    <source>
        <dbReference type="EMBL" id="OWQ88579.1"/>
    </source>
</evidence>
<dbReference type="EMBL" id="NIOF01000007">
    <property type="protein sequence ID" value="OWQ88579.1"/>
    <property type="molecule type" value="Genomic_DNA"/>
</dbReference>
<name>A0A246J7S5_9BURK</name>
<keyword evidence="2" id="KW-1185">Reference proteome</keyword>
<dbReference type="AlphaFoldDB" id="A0A246J7S5"/>
<gene>
    <name evidence="1" type="ORF">CDN99_17180</name>
</gene>
<protein>
    <submittedName>
        <fullName evidence="1">Killer suppression protein HigA</fullName>
    </submittedName>
</protein>
<accession>A0A246J7S5</accession>
<dbReference type="Gene3D" id="3.30.2310.20">
    <property type="entry name" value="RelE-like"/>
    <property type="match status" value="1"/>
</dbReference>
<dbReference type="SUPFAM" id="SSF143011">
    <property type="entry name" value="RelE-like"/>
    <property type="match status" value="1"/>
</dbReference>